<dbReference type="Gene3D" id="3.30.540.10">
    <property type="entry name" value="Fructose-1,6-Bisphosphatase, subunit A, domain 1"/>
    <property type="match status" value="1"/>
</dbReference>
<dbReference type="GO" id="GO:0046854">
    <property type="term" value="P:phosphatidylinositol phosphate biosynthetic process"/>
    <property type="evidence" value="ECO:0007669"/>
    <property type="project" value="InterPro"/>
</dbReference>
<dbReference type="GO" id="GO:0004441">
    <property type="term" value="F:inositol-1,4-bisphosphate 1-phosphatase activity"/>
    <property type="evidence" value="ECO:0007669"/>
    <property type="project" value="UniProtKB-EC"/>
</dbReference>
<dbReference type="GeneID" id="20214504"/>
<organism evidence="20 21">
    <name type="scientific">Helobdella robusta</name>
    <name type="common">Californian leech</name>
    <dbReference type="NCBI Taxonomy" id="6412"/>
    <lineage>
        <taxon>Eukaryota</taxon>
        <taxon>Metazoa</taxon>
        <taxon>Spiralia</taxon>
        <taxon>Lophotrochozoa</taxon>
        <taxon>Annelida</taxon>
        <taxon>Clitellata</taxon>
        <taxon>Hirudinea</taxon>
        <taxon>Rhynchobdellida</taxon>
        <taxon>Glossiphoniidae</taxon>
        <taxon>Helobdella</taxon>
    </lineage>
</organism>
<dbReference type="InterPro" id="IPR020550">
    <property type="entry name" value="Inositol_monophosphatase_CS"/>
</dbReference>
<dbReference type="GO" id="GO:0046872">
    <property type="term" value="F:metal ion binding"/>
    <property type="evidence" value="ECO:0007669"/>
    <property type="project" value="UniProtKB-KW"/>
</dbReference>
<evidence type="ECO:0000256" key="16">
    <source>
        <dbReference type="ARBA" id="ARBA00044544"/>
    </source>
</evidence>
<dbReference type="EnsemblMetazoa" id="HelroT70686">
    <property type="protein sequence ID" value="HelroP70686"/>
    <property type="gene ID" value="HelroG70686"/>
</dbReference>
<reference evidence="21" key="1">
    <citation type="submission" date="2012-12" db="EMBL/GenBank/DDBJ databases">
        <authorList>
            <person name="Hellsten U."/>
            <person name="Grimwood J."/>
            <person name="Chapman J.A."/>
            <person name="Shapiro H."/>
            <person name="Aerts A."/>
            <person name="Otillar R.P."/>
            <person name="Terry A.Y."/>
            <person name="Boore J.L."/>
            <person name="Simakov O."/>
            <person name="Marletaz F."/>
            <person name="Cho S.-J."/>
            <person name="Edsinger-Gonzales E."/>
            <person name="Havlak P."/>
            <person name="Kuo D.-H."/>
            <person name="Larsson T."/>
            <person name="Lv J."/>
            <person name="Arendt D."/>
            <person name="Savage R."/>
            <person name="Osoegawa K."/>
            <person name="de Jong P."/>
            <person name="Lindberg D.R."/>
            <person name="Seaver E.C."/>
            <person name="Weisblat D.A."/>
            <person name="Putnam N.H."/>
            <person name="Grigoriev I.V."/>
            <person name="Rokhsar D.S."/>
        </authorList>
    </citation>
    <scope>NUCLEOTIDE SEQUENCE</scope>
</reference>
<dbReference type="OrthoDB" id="411145at2759"/>
<dbReference type="PRINTS" id="PR00377">
    <property type="entry name" value="IMPHPHTASES"/>
</dbReference>
<comment type="catalytic activity">
    <reaction evidence="10">
        <text>1D-myo-inositol 1,3,4-trisphosphate + H2O = 1D-myo-inositol 3,4-bisphosphate + phosphate</text>
        <dbReference type="Rhea" id="RHEA:70319"/>
        <dbReference type="ChEBI" id="CHEBI:15377"/>
        <dbReference type="ChEBI" id="CHEBI:43474"/>
        <dbReference type="ChEBI" id="CHEBI:58414"/>
        <dbReference type="ChEBI" id="CHEBI:83241"/>
    </reaction>
    <physiologicalReaction direction="left-to-right" evidence="10">
        <dbReference type="Rhea" id="RHEA:70320"/>
    </physiologicalReaction>
</comment>
<feature type="binding site" evidence="18">
    <location>
        <position position="130"/>
    </location>
    <ligand>
        <name>Mg(2+)</name>
        <dbReference type="ChEBI" id="CHEBI:18420"/>
        <label>1</label>
        <note>catalytic</note>
    </ligand>
</feature>
<keyword evidence="21" id="KW-1185">Reference proteome</keyword>
<evidence type="ECO:0000256" key="18">
    <source>
        <dbReference type="PIRSR" id="PIRSR600760-2"/>
    </source>
</evidence>
<evidence type="ECO:0000256" key="7">
    <source>
        <dbReference type="ARBA" id="ARBA00022842"/>
    </source>
</evidence>
<feature type="binding site" evidence="18">
    <location>
        <position position="128"/>
    </location>
    <ligand>
        <name>Mg(2+)</name>
        <dbReference type="ChEBI" id="CHEBI:18420"/>
        <label>1</label>
        <note>catalytic</note>
    </ligand>
</feature>
<dbReference type="EC" id="3.1.3.7" evidence="3"/>
<dbReference type="InterPro" id="IPR000760">
    <property type="entry name" value="Inositol_monophosphatase-like"/>
</dbReference>
<name>T1G0A6_HELRO</name>
<keyword evidence="4" id="KW-0452">Lithium</keyword>
<evidence type="ECO:0000256" key="5">
    <source>
        <dbReference type="ARBA" id="ARBA00022723"/>
    </source>
</evidence>
<dbReference type="STRING" id="6412.T1G0A6"/>
<comment type="catalytic activity">
    <reaction evidence="14">
        <text>3'-phosphoadenylyl sulfate + H2O = adenosine 5'-phosphosulfate + phosphate</text>
        <dbReference type="Rhea" id="RHEA:77639"/>
        <dbReference type="ChEBI" id="CHEBI:15377"/>
        <dbReference type="ChEBI" id="CHEBI:43474"/>
        <dbReference type="ChEBI" id="CHEBI:58243"/>
        <dbReference type="ChEBI" id="CHEBI:58339"/>
        <dbReference type="EC" id="3.1.3.7"/>
    </reaction>
    <physiologicalReaction direction="left-to-right" evidence="14">
        <dbReference type="Rhea" id="RHEA:77640"/>
    </physiologicalReaction>
</comment>
<dbReference type="EC" id="3.1.3.57" evidence="15"/>
<comment type="catalytic activity">
    <reaction evidence="11">
        <text>adenosine 2',5'-bisphosphate + H2O = AMP + phosphate</text>
        <dbReference type="Rhea" id="RHEA:77643"/>
        <dbReference type="ChEBI" id="CHEBI:15377"/>
        <dbReference type="ChEBI" id="CHEBI:43474"/>
        <dbReference type="ChEBI" id="CHEBI:194156"/>
        <dbReference type="ChEBI" id="CHEBI:456215"/>
        <dbReference type="EC" id="3.1.3.7"/>
    </reaction>
    <physiologicalReaction direction="left-to-right" evidence="11">
        <dbReference type="Rhea" id="RHEA:77644"/>
    </physiologicalReaction>
</comment>
<dbReference type="EMBL" id="AMQM01002318">
    <property type="status" value="NOT_ANNOTATED_CDS"/>
    <property type="molecule type" value="Genomic_DNA"/>
</dbReference>
<evidence type="ECO:0000256" key="4">
    <source>
        <dbReference type="ARBA" id="ARBA00022671"/>
    </source>
</evidence>
<keyword evidence="5 18" id="KW-0479">Metal-binding</keyword>
<dbReference type="PANTHER" id="PTHR43028">
    <property type="entry name" value="3'(2'),5'-BISPHOSPHATE NUCLEOTIDASE 1"/>
    <property type="match status" value="1"/>
</dbReference>
<accession>T1G0A6</accession>
<feature type="binding site" evidence="18">
    <location>
        <position position="131"/>
    </location>
    <ligand>
        <name>Mg(2+)</name>
        <dbReference type="ChEBI" id="CHEBI:18420"/>
        <label>1</label>
        <note>catalytic</note>
    </ligand>
</feature>
<dbReference type="InterPro" id="IPR020583">
    <property type="entry name" value="Inositol_monoP_metal-BS"/>
</dbReference>
<dbReference type="PANTHER" id="PTHR43028:SF5">
    <property type="entry name" value="3'(2'),5'-BISPHOSPHATE NUCLEOTIDASE 1"/>
    <property type="match status" value="1"/>
</dbReference>
<evidence type="ECO:0000313" key="20">
    <source>
        <dbReference type="EnsemblMetazoa" id="HelroP70686"/>
    </source>
</evidence>
<dbReference type="InParanoid" id="T1G0A6"/>
<dbReference type="Pfam" id="PF00459">
    <property type="entry name" value="Inositol_P"/>
    <property type="match status" value="1"/>
</dbReference>
<dbReference type="Gene3D" id="3.40.190.80">
    <property type="match status" value="1"/>
</dbReference>
<comment type="catalytic activity">
    <reaction evidence="13">
        <text>adenosine 3',5'-bisphosphate + H2O = AMP + phosphate</text>
        <dbReference type="Rhea" id="RHEA:10040"/>
        <dbReference type="ChEBI" id="CHEBI:15377"/>
        <dbReference type="ChEBI" id="CHEBI:43474"/>
        <dbReference type="ChEBI" id="CHEBI:58343"/>
        <dbReference type="ChEBI" id="CHEBI:456215"/>
        <dbReference type="EC" id="3.1.3.7"/>
    </reaction>
    <physiologicalReaction direction="left-to-right" evidence="13">
        <dbReference type="Rhea" id="RHEA:10041"/>
    </physiologicalReaction>
</comment>
<keyword evidence="6" id="KW-0378">Hydrolase</keyword>
<evidence type="ECO:0000256" key="10">
    <source>
        <dbReference type="ARBA" id="ARBA00044465"/>
    </source>
</evidence>
<evidence type="ECO:0000256" key="3">
    <source>
        <dbReference type="ARBA" id="ARBA00012633"/>
    </source>
</evidence>
<feature type="binding site" evidence="18">
    <location>
        <position position="85"/>
    </location>
    <ligand>
        <name>Mg(2+)</name>
        <dbReference type="ChEBI" id="CHEBI:18420"/>
        <label>1</label>
        <note>catalytic</note>
    </ligand>
</feature>
<dbReference type="FunFam" id="3.30.540.10:FF:000023">
    <property type="entry name" value="Protein CBR-TAG-231"/>
    <property type="match status" value="1"/>
</dbReference>
<dbReference type="AlphaFoldDB" id="T1G0A6"/>
<comment type="similarity">
    <text evidence="2">Belongs to the inositol monophosphatase superfamily.</text>
</comment>
<dbReference type="KEGG" id="hro:HELRODRAFT_70686"/>
<reference evidence="20" key="3">
    <citation type="submission" date="2015-06" db="UniProtKB">
        <authorList>
            <consortium name="EnsemblMetazoa"/>
        </authorList>
    </citation>
    <scope>IDENTIFICATION</scope>
</reference>
<dbReference type="RefSeq" id="XP_009031153.1">
    <property type="nucleotide sequence ID" value="XM_009032905.1"/>
</dbReference>
<evidence type="ECO:0000256" key="2">
    <source>
        <dbReference type="ARBA" id="ARBA00009759"/>
    </source>
</evidence>
<dbReference type="HOGENOM" id="CLU_034742_2_0_1"/>
<evidence type="ECO:0000256" key="9">
    <source>
        <dbReference type="ARBA" id="ARBA00041815"/>
    </source>
</evidence>
<keyword evidence="7 18" id="KW-0460">Magnesium</keyword>
<gene>
    <name evidence="20" type="primary">20214504</name>
    <name evidence="19" type="ORF">HELRODRAFT_70686</name>
</gene>
<dbReference type="EMBL" id="KB097753">
    <property type="protein sequence ID" value="ESN90632.1"/>
    <property type="molecule type" value="Genomic_DNA"/>
</dbReference>
<evidence type="ECO:0000256" key="14">
    <source>
        <dbReference type="ARBA" id="ARBA00044484"/>
    </source>
</evidence>
<dbReference type="CTD" id="20214504"/>
<dbReference type="CDD" id="cd01640">
    <property type="entry name" value="IPPase"/>
    <property type="match status" value="1"/>
</dbReference>
<dbReference type="PROSITE" id="PS00629">
    <property type="entry name" value="IMP_1"/>
    <property type="match status" value="1"/>
</dbReference>
<dbReference type="PROSITE" id="PS00630">
    <property type="entry name" value="IMP_2"/>
    <property type="match status" value="1"/>
</dbReference>
<evidence type="ECO:0000256" key="12">
    <source>
        <dbReference type="ARBA" id="ARBA00044478"/>
    </source>
</evidence>
<evidence type="ECO:0000256" key="11">
    <source>
        <dbReference type="ARBA" id="ARBA00044466"/>
    </source>
</evidence>
<sequence length="322" mass="35132">MSDSQKKKGAKEEGSMLLRLIASSITIANRSGNIIREVMSGGNLQIVDKVLFGINDLQTEADRRVQKCILASLHHKFPDLTVIGEEEDTFDNSEWIEEGEDDEVYKQEKNFPPQLLSANQNNLCVWVDPLDGTNEYTKGHLDHVTVLIGIAVDGKAVAGIIHQPYYKCDCGAGNVKLGRTIWGVVGLGAFGLTRQSPPTDCRRIVTTRSHETHLVRMAVDACEASEVIKIGGAGFKVLYLIEGKAHAYIFANTGCKKWDTCAPEAVLRSVGGVLTDVRGSDIEYGANEDPPNNGGIVATASKETHLWYIERIPEAVKVGLNV</sequence>
<comment type="cofactor">
    <cofactor evidence="1 18">
        <name>Mg(2+)</name>
        <dbReference type="ChEBI" id="CHEBI:18420"/>
    </cofactor>
</comment>
<evidence type="ECO:0000256" key="13">
    <source>
        <dbReference type="ARBA" id="ARBA00044479"/>
    </source>
</evidence>
<evidence type="ECO:0000313" key="21">
    <source>
        <dbReference type="Proteomes" id="UP000015101"/>
    </source>
</evidence>
<protein>
    <recommendedName>
        <fullName evidence="8">3'(2'),5'-bisphosphate nucleotidase 1</fullName>
        <ecNumber evidence="15">3.1.3.57</ecNumber>
        <ecNumber evidence="3">3.1.3.7</ecNumber>
    </recommendedName>
    <alternativeName>
        <fullName evidence="16">3'-phosphoadenosine 5'-phosphate phosphatase</fullName>
    </alternativeName>
    <alternativeName>
        <fullName evidence="9">Bisphosphate 3'-nucleotidase 1</fullName>
    </alternativeName>
    <alternativeName>
        <fullName evidence="17">Inositol-polyphosphate 1-phosphatase</fullName>
    </alternativeName>
</protein>
<feature type="binding site" evidence="18">
    <location>
        <position position="259"/>
    </location>
    <ligand>
        <name>Mg(2+)</name>
        <dbReference type="ChEBI" id="CHEBI:18420"/>
        <label>1</label>
        <note>catalytic</note>
    </ligand>
</feature>
<evidence type="ECO:0000256" key="17">
    <source>
        <dbReference type="ARBA" id="ARBA00044554"/>
    </source>
</evidence>
<reference evidence="19 21" key="2">
    <citation type="journal article" date="2013" name="Nature">
        <title>Insights into bilaterian evolution from three spiralian genomes.</title>
        <authorList>
            <person name="Simakov O."/>
            <person name="Marletaz F."/>
            <person name="Cho S.J."/>
            <person name="Edsinger-Gonzales E."/>
            <person name="Havlak P."/>
            <person name="Hellsten U."/>
            <person name="Kuo D.H."/>
            <person name="Larsson T."/>
            <person name="Lv J."/>
            <person name="Arendt D."/>
            <person name="Savage R."/>
            <person name="Osoegawa K."/>
            <person name="de Jong P."/>
            <person name="Grimwood J."/>
            <person name="Chapman J.A."/>
            <person name="Shapiro H."/>
            <person name="Aerts A."/>
            <person name="Otillar R.P."/>
            <person name="Terry A.Y."/>
            <person name="Boore J.L."/>
            <person name="Grigoriev I.V."/>
            <person name="Lindberg D.R."/>
            <person name="Seaver E.C."/>
            <person name="Weisblat D.A."/>
            <person name="Putnam N.H."/>
            <person name="Rokhsar D.S."/>
        </authorList>
    </citation>
    <scope>NUCLEOTIDE SEQUENCE</scope>
</reference>
<dbReference type="OMA" id="HINEWGV"/>
<dbReference type="Proteomes" id="UP000015101">
    <property type="component" value="Unassembled WGS sequence"/>
</dbReference>
<evidence type="ECO:0000256" key="15">
    <source>
        <dbReference type="ARBA" id="ARBA00044519"/>
    </source>
</evidence>
<evidence type="ECO:0000313" key="19">
    <source>
        <dbReference type="EMBL" id="ESN90632.1"/>
    </source>
</evidence>
<dbReference type="InterPro" id="IPR050725">
    <property type="entry name" value="CysQ/Inositol_MonoPase"/>
</dbReference>
<comment type="catalytic activity">
    <reaction evidence="12">
        <text>1D-myo-inositol 1,4-bisphosphate + H2O = 1D-myo-inositol 4-phosphate + phosphate</text>
        <dbReference type="Rhea" id="RHEA:15553"/>
        <dbReference type="ChEBI" id="CHEBI:15377"/>
        <dbReference type="ChEBI" id="CHEBI:43474"/>
        <dbReference type="ChEBI" id="CHEBI:58282"/>
        <dbReference type="ChEBI" id="CHEBI:58469"/>
        <dbReference type="EC" id="3.1.3.57"/>
    </reaction>
    <physiologicalReaction direction="left-to-right" evidence="12">
        <dbReference type="Rhea" id="RHEA:15554"/>
    </physiologicalReaction>
</comment>
<dbReference type="eggNOG" id="KOG3099">
    <property type="taxonomic scope" value="Eukaryota"/>
</dbReference>
<dbReference type="SUPFAM" id="SSF56655">
    <property type="entry name" value="Carbohydrate phosphatase"/>
    <property type="match status" value="1"/>
</dbReference>
<dbReference type="GO" id="GO:0008441">
    <property type="term" value="F:3'(2'),5'-bisphosphate nucleotidase activity"/>
    <property type="evidence" value="ECO:0000318"/>
    <property type="project" value="GO_Central"/>
</dbReference>
<evidence type="ECO:0000256" key="1">
    <source>
        <dbReference type="ARBA" id="ARBA00001946"/>
    </source>
</evidence>
<evidence type="ECO:0000256" key="6">
    <source>
        <dbReference type="ARBA" id="ARBA00022801"/>
    </source>
</evidence>
<proteinExistence type="inferred from homology"/>
<dbReference type="FunFam" id="3.40.190.80:FF:000006">
    <property type="entry name" value="Bisphosphate nucleotidase 1"/>
    <property type="match status" value="1"/>
</dbReference>
<evidence type="ECO:0000256" key="8">
    <source>
        <dbReference type="ARBA" id="ARBA00040342"/>
    </source>
</evidence>